<dbReference type="EMBL" id="CP017834">
    <property type="protein sequence ID" value="APJ02800.1"/>
    <property type="molecule type" value="Genomic_DNA"/>
</dbReference>
<accession>A0A1L4CXY3</accession>
<sequence>MKIEFNKIDNKNFNLLRFLNSPNLNYEIHQKIEHLQENESTKKRILWRLEGKNSKSPYLIVQTNFQPNLERFRNQFNFSHYFKDEIHLKTINLNPNEGEMFFFKIRANPTKNVTFLKDKKKKGHRIPITKTKDDENDVDEIAHWLERKGKLHGFSPLNLNYFKETILELEVVKNKKHTSIHNSILFSGLLQVKDSNLFKSTIENGIGNAKILGFGLLSIKRMH</sequence>
<organism evidence="1 2">
    <name type="scientific">Silvanigrella aquatica</name>
    <dbReference type="NCBI Taxonomy" id="1915309"/>
    <lineage>
        <taxon>Bacteria</taxon>
        <taxon>Pseudomonadati</taxon>
        <taxon>Bdellovibrionota</taxon>
        <taxon>Oligoflexia</taxon>
        <taxon>Silvanigrellales</taxon>
        <taxon>Silvanigrellaceae</taxon>
        <taxon>Silvanigrella</taxon>
    </lineage>
</organism>
<protein>
    <submittedName>
        <fullName evidence="1">Type I-E CRISPR-associated protein Cas6/Cse3/CasE</fullName>
    </submittedName>
</protein>
<dbReference type="STRING" id="1915309.AXG55_02210"/>
<dbReference type="SMART" id="SM01101">
    <property type="entry name" value="CRISPR_assoc"/>
    <property type="match status" value="1"/>
</dbReference>
<dbReference type="InterPro" id="IPR010179">
    <property type="entry name" value="CRISPR-assoc_prot_Cse3"/>
</dbReference>
<dbReference type="Pfam" id="PF08798">
    <property type="entry name" value="CRISPR_assoc"/>
    <property type="match status" value="1"/>
</dbReference>
<gene>
    <name evidence="1" type="ORF">AXG55_02210</name>
</gene>
<dbReference type="KEGG" id="saqi:AXG55_02210"/>
<dbReference type="Gene3D" id="3.30.70.1200">
    <property type="entry name" value="Crispr-associated protein, domain 1"/>
    <property type="match status" value="1"/>
</dbReference>
<name>A0A1L4CXY3_9BACT</name>
<dbReference type="Gene3D" id="3.30.70.1210">
    <property type="entry name" value="Crispr-associated protein, domain 2"/>
    <property type="match status" value="1"/>
</dbReference>
<dbReference type="SUPFAM" id="SSF117987">
    <property type="entry name" value="CRISPR-associated protein"/>
    <property type="match status" value="2"/>
</dbReference>
<keyword evidence="2" id="KW-1185">Reference proteome</keyword>
<dbReference type="Proteomes" id="UP000184731">
    <property type="component" value="Chromosome"/>
</dbReference>
<proteinExistence type="predicted"/>
<reference evidence="1 2" key="1">
    <citation type="submission" date="2016-10" db="EMBL/GenBank/DDBJ databases">
        <title>Silvanigrella aquatica sp. nov., isolated from a freshwater lake located in the Black Forest, Germany, description of Silvanigrellaceae fam. nov., Silvanigrellales ord. nov., reclassification of the order Bdellovibrionales in the class Oligoflexia, reclassification of the families Bacteriovoracaceae and Halobacteriovoraceae in the new order Bacteriovoracales ord. nov., and reclassification of the family Pseudobacteriovoracaceae in the order Oligoflexiales.</title>
        <authorList>
            <person name="Hahn M.W."/>
            <person name="Schmidt J."/>
            <person name="Koll U."/>
            <person name="Rohde M."/>
            <person name="Verbag S."/>
            <person name="Pitt A."/>
            <person name="Nakai R."/>
            <person name="Naganuma T."/>
            <person name="Lang E."/>
        </authorList>
    </citation>
    <scope>NUCLEOTIDE SEQUENCE [LARGE SCALE GENOMIC DNA]</scope>
    <source>
        <strain evidence="1 2">MWH-Nonnen-W8red</strain>
    </source>
</reference>
<dbReference type="AlphaFoldDB" id="A0A1L4CXY3"/>
<evidence type="ECO:0000313" key="2">
    <source>
        <dbReference type="Proteomes" id="UP000184731"/>
    </source>
</evidence>
<dbReference type="NCBIfam" id="TIGR01907">
    <property type="entry name" value="casE_Cse3"/>
    <property type="match status" value="1"/>
</dbReference>
<evidence type="ECO:0000313" key="1">
    <source>
        <dbReference type="EMBL" id="APJ02800.1"/>
    </source>
</evidence>